<keyword evidence="1" id="KW-0347">Helicase</keyword>
<proteinExistence type="predicted"/>
<name>A0A222EP58_9MOLU</name>
<dbReference type="OrthoDB" id="389406at2"/>
<dbReference type="RefSeq" id="WP_094048861.1">
    <property type="nucleotide sequence ID" value="NZ_CP022535.1"/>
</dbReference>
<evidence type="ECO:0000313" key="1">
    <source>
        <dbReference type="EMBL" id="ASP28277.1"/>
    </source>
</evidence>
<keyword evidence="1" id="KW-0378">Hydrolase</keyword>
<dbReference type="AlphaFoldDB" id="A0A222EP58"/>
<dbReference type="EMBL" id="CP022535">
    <property type="protein sequence ID" value="ASP28277.1"/>
    <property type="molecule type" value="Genomic_DNA"/>
</dbReference>
<gene>
    <name evidence="1" type="primary">ruvA</name>
    <name evidence="1" type="ORF">SCORR_v1c05050</name>
</gene>
<dbReference type="KEGG" id="scou:SCORR_v1c05050"/>
<dbReference type="GO" id="GO:0004386">
    <property type="term" value="F:helicase activity"/>
    <property type="evidence" value="ECO:0007669"/>
    <property type="project" value="UniProtKB-KW"/>
</dbReference>
<organism evidence="1 2">
    <name type="scientific">Spiroplasma corruscae</name>
    <dbReference type="NCBI Taxonomy" id="216934"/>
    <lineage>
        <taxon>Bacteria</taxon>
        <taxon>Bacillati</taxon>
        <taxon>Mycoplasmatota</taxon>
        <taxon>Mollicutes</taxon>
        <taxon>Entomoplasmatales</taxon>
        <taxon>Spiroplasmataceae</taxon>
        <taxon>Spiroplasma</taxon>
    </lineage>
</organism>
<protein>
    <submittedName>
        <fullName evidence="1">Holliday junction DNA helicase RuvA</fullName>
    </submittedName>
</protein>
<sequence length="181" mass="21411">MYIKGKIQEINENIIIIENSNLGYCGKLISSNVYNKNDEVTLWYLLYKSEYFYKYLFFDNYETWNISTKIIELNNVGFKTIEKLFINLNYDNLIIYSINYDIESLISMTRIASTLIKKIVEVIRKEILNLKFTQKQLTIIDSLYKLGYKLSSIYIAISKIDFKLKDEVIIKEALCNLNENN</sequence>
<evidence type="ECO:0000313" key="2">
    <source>
        <dbReference type="Proteomes" id="UP000203229"/>
    </source>
</evidence>
<accession>A0A222EP58</accession>
<dbReference type="Proteomes" id="UP000203229">
    <property type="component" value="Chromosome"/>
</dbReference>
<keyword evidence="1" id="KW-0547">Nucleotide-binding</keyword>
<keyword evidence="1" id="KW-0067">ATP-binding</keyword>
<reference evidence="1 2" key="1">
    <citation type="submission" date="2017-07" db="EMBL/GenBank/DDBJ databases">
        <title>Complete genome sequence of Spiroplasma corruscae EC-1 (DSM 19793).</title>
        <authorList>
            <person name="Tsai Y.-M."/>
            <person name="Lo W.-S."/>
            <person name="Kuo C.-H."/>
        </authorList>
    </citation>
    <scope>NUCLEOTIDE SEQUENCE [LARGE SCALE GENOMIC DNA]</scope>
    <source>
        <strain evidence="1 2">EC-1</strain>
    </source>
</reference>
<keyword evidence="2" id="KW-1185">Reference proteome</keyword>